<comment type="catalytic activity">
    <reaction evidence="1">
        <text>Hydrolysis of terminal non-reducing alpha-L-rhamnose residues in alpha-L-rhamnosides.</text>
        <dbReference type="EC" id="3.2.1.40"/>
    </reaction>
</comment>
<evidence type="ECO:0000256" key="2">
    <source>
        <dbReference type="ARBA" id="ARBA00012652"/>
    </source>
</evidence>
<evidence type="ECO:0000313" key="8">
    <source>
        <dbReference type="Proteomes" id="UP000321436"/>
    </source>
</evidence>
<dbReference type="Proteomes" id="UP000321436">
    <property type="component" value="Unassembled WGS sequence"/>
</dbReference>
<keyword evidence="8" id="KW-1185">Reference proteome</keyword>
<dbReference type="GO" id="GO:0030596">
    <property type="term" value="F:alpha-L-rhamnosidase activity"/>
    <property type="evidence" value="ECO:0007669"/>
    <property type="project" value="UniProtKB-EC"/>
</dbReference>
<evidence type="ECO:0000259" key="6">
    <source>
        <dbReference type="Pfam" id="PF17390"/>
    </source>
</evidence>
<keyword evidence="4" id="KW-0732">Signal</keyword>
<sequence>MHKKLVHFIAVIIFALPASAQVPAPDGLLCDLLAYTDMQVLHGYPVQPMQAAPSVRIANRQPAFSWAIPGYAAGMQQSAYRILLADHPDTLFRDRGNLWDSDKVPAATSAGIVYNGQALQPNKRYYWKVKIWDDKGRESSYSSPAVFFTDSVLTDYATAKYPLQKTDQLPVRLSSSAGTYRADFGKAAFGQIKLRLQTAGHHDTVLVHLGEAVLEDGSINRKPGGTIRYQVYKLPLRPGLHTYQVQIRPDRRNTGPQAIKMPAYIGEVLPFRYCEIEGYKGTLQQTDVTRAAVNYPFNDSAAMFHSADTVLNAVWELCKYSMKATSFAGIYVDGDRERIPYEADAYINQLGHYAADREFSLARASHEYLLHHATWPTEWILQSVLMAWHDYLYTGDIRSARHHYNDLKAKLLIPLEGENGLISTRTGKQNASLMQAIHYNGKELRDIVDWPHSGILGLGKSEGGETDGFVFTDYNTVVNAYYYKALTGMQEIAEALGNREDAASFAARAARVKKSFQQLLWDKKKKVFRDGTGTEHASLHANMFAMAFGLVDEKNREAVASFIRSRGMACSVYGSQFLMDAVYDGGDADYGLSLLTSQQERSWYNMIRAGSTIAMEAWDNKYKPNQDWNHAWGAVPANVIPRKLMGVEPLSPGWSTFRIKPQPGNLPWASLQLPTIKGTIHMAFRQSAGEFLLNVSVPANTTAQVELPLKKGAVIRVNGNVVKQLTTLGSGEHEISVIY</sequence>
<dbReference type="Gene3D" id="2.60.40.10">
    <property type="entry name" value="Immunoglobulins"/>
    <property type="match status" value="1"/>
</dbReference>
<keyword evidence="3" id="KW-0378">Hydrolase</keyword>
<dbReference type="InterPro" id="IPR016007">
    <property type="entry name" value="Alpha_rhamnosid"/>
</dbReference>
<dbReference type="InterPro" id="IPR008928">
    <property type="entry name" value="6-hairpin_glycosidase_sf"/>
</dbReference>
<feature type="domain" description="Alpha-L-rhamnosidase six-hairpin glycosidase" evidence="5">
    <location>
        <begin position="300"/>
        <end position="641"/>
    </location>
</feature>
<dbReference type="GO" id="GO:0005975">
    <property type="term" value="P:carbohydrate metabolic process"/>
    <property type="evidence" value="ECO:0007669"/>
    <property type="project" value="InterPro"/>
</dbReference>
<dbReference type="Gene3D" id="2.60.120.260">
    <property type="entry name" value="Galactose-binding domain-like"/>
    <property type="match status" value="1"/>
</dbReference>
<feature type="domain" description="Alpha-L-rhamnosidase C-terminal" evidence="6">
    <location>
        <begin position="646"/>
        <end position="717"/>
    </location>
</feature>
<dbReference type="Gene3D" id="2.60.420.10">
    <property type="entry name" value="Maltose phosphorylase, domain 3"/>
    <property type="match status" value="1"/>
</dbReference>
<dbReference type="Pfam" id="PF17390">
    <property type="entry name" value="Bac_rhamnosid_C"/>
    <property type="match status" value="1"/>
</dbReference>
<dbReference type="PANTHER" id="PTHR33307:SF6">
    <property type="entry name" value="ALPHA-RHAMNOSIDASE (EUROFUNG)-RELATED"/>
    <property type="match status" value="1"/>
</dbReference>
<dbReference type="InterPro" id="IPR035396">
    <property type="entry name" value="Bac_rhamnosid6H"/>
</dbReference>
<dbReference type="Gene3D" id="1.50.10.10">
    <property type="match status" value="1"/>
</dbReference>
<dbReference type="EC" id="3.2.1.40" evidence="2"/>
<dbReference type="Pfam" id="PF25788">
    <property type="entry name" value="Ig_Rha78A_N"/>
    <property type="match status" value="1"/>
</dbReference>
<evidence type="ECO:0000259" key="5">
    <source>
        <dbReference type="Pfam" id="PF17389"/>
    </source>
</evidence>
<dbReference type="InterPro" id="IPR013783">
    <property type="entry name" value="Ig-like_fold"/>
</dbReference>
<dbReference type="InterPro" id="IPR035398">
    <property type="entry name" value="Bac_rhamnosid_C"/>
</dbReference>
<dbReference type="RefSeq" id="WP_146860527.1">
    <property type="nucleotide sequence ID" value="NZ_BKAU01000001.1"/>
</dbReference>
<comment type="caution">
    <text evidence="7">The sequence shown here is derived from an EMBL/GenBank/DDBJ whole genome shotgun (WGS) entry which is preliminary data.</text>
</comment>
<reference evidence="7 8" key="1">
    <citation type="submission" date="2019-07" db="EMBL/GenBank/DDBJ databases">
        <title>Whole genome shotgun sequence of Chitinophaga cymbidii NBRC 109752.</title>
        <authorList>
            <person name="Hosoyama A."/>
            <person name="Uohara A."/>
            <person name="Ohji S."/>
            <person name="Ichikawa N."/>
        </authorList>
    </citation>
    <scope>NUCLEOTIDE SEQUENCE [LARGE SCALE GENOMIC DNA]</scope>
    <source>
        <strain evidence="7 8">NBRC 109752</strain>
    </source>
</reference>
<proteinExistence type="predicted"/>
<evidence type="ECO:0000256" key="3">
    <source>
        <dbReference type="ARBA" id="ARBA00022801"/>
    </source>
</evidence>
<organism evidence="7 8">
    <name type="scientific">Chitinophaga cymbidii</name>
    <dbReference type="NCBI Taxonomy" id="1096750"/>
    <lineage>
        <taxon>Bacteria</taxon>
        <taxon>Pseudomonadati</taxon>
        <taxon>Bacteroidota</taxon>
        <taxon>Chitinophagia</taxon>
        <taxon>Chitinophagales</taxon>
        <taxon>Chitinophagaceae</taxon>
        <taxon>Chitinophaga</taxon>
    </lineage>
</organism>
<feature type="chain" id="PRO_5021946866" description="alpha-L-rhamnosidase" evidence="4">
    <location>
        <begin position="21"/>
        <end position="739"/>
    </location>
</feature>
<dbReference type="OrthoDB" id="9815108at2"/>
<evidence type="ECO:0000313" key="7">
    <source>
        <dbReference type="EMBL" id="GEP95851.1"/>
    </source>
</evidence>
<gene>
    <name evidence="7" type="ORF">CCY01nite_21110</name>
</gene>
<name>A0A512RJH0_9BACT</name>
<dbReference type="PANTHER" id="PTHR33307">
    <property type="entry name" value="ALPHA-RHAMNOSIDASE (EUROFUNG)"/>
    <property type="match status" value="1"/>
</dbReference>
<dbReference type="Pfam" id="PF17389">
    <property type="entry name" value="Bac_rhamnosid6H"/>
    <property type="match status" value="1"/>
</dbReference>
<evidence type="ECO:0000256" key="4">
    <source>
        <dbReference type="SAM" id="SignalP"/>
    </source>
</evidence>
<accession>A0A512RJH0</accession>
<dbReference type="EMBL" id="BKAU01000001">
    <property type="protein sequence ID" value="GEP95851.1"/>
    <property type="molecule type" value="Genomic_DNA"/>
</dbReference>
<dbReference type="AlphaFoldDB" id="A0A512RJH0"/>
<protein>
    <recommendedName>
        <fullName evidence="2">alpha-L-rhamnosidase</fullName>
        <ecNumber evidence="2">3.2.1.40</ecNumber>
    </recommendedName>
</protein>
<evidence type="ECO:0000256" key="1">
    <source>
        <dbReference type="ARBA" id="ARBA00001445"/>
    </source>
</evidence>
<feature type="signal peptide" evidence="4">
    <location>
        <begin position="1"/>
        <end position="20"/>
    </location>
</feature>
<dbReference type="InterPro" id="IPR012341">
    <property type="entry name" value="6hp_glycosidase-like_sf"/>
</dbReference>
<dbReference type="SUPFAM" id="SSF48208">
    <property type="entry name" value="Six-hairpin glycosidases"/>
    <property type="match status" value="1"/>
</dbReference>